<feature type="compositionally biased region" description="Low complexity" evidence="1">
    <location>
        <begin position="107"/>
        <end position="116"/>
    </location>
</feature>
<proteinExistence type="predicted"/>
<protein>
    <submittedName>
        <fullName evidence="2">Uncharacterized protein</fullName>
    </submittedName>
</protein>
<sequence length="195" mass="21166">MKGTNPETQGHRWAKRVKKRQKREQIEEGQWADLERKKIEEDERARLEAEEDAAFPSCEPSPSEKEEEDDDDASTRRSTFAATTGRRATRSLAPFAPSAPPSMRDLPATTAAPPTTIESGSNTSTRTSRLGRETLTRENPPLRVAEDLLLAGAAARVLARVAFARTSGAFAAVMSGVADAAKADIAVLRSCSRGE</sequence>
<dbReference type="EMBL" id="HBDY01004326">
    <property type="protein sequence ID" value="CAD8232408.1"/>
    <property type="molecule type" value="Transcribed_RNA"/>
</dbReference>
<organism evidence="2">
    <name type="scientific">Micromonas pusilla</name>
    <name type="common">Picoplanktonic green alga</name>
    <name type="synonym">Chromulina pusilla</name>
    <dbReference type="NCBI Taxonomy" id="38833"/>
    <lineage>
        <taxon>Eukaryota</taxon>
        <taxon>Viridiplantae</taxon>
        <taxon>Chlorophyta</taxon>
        <taxon>Mamiellophyceae</taxon>
        <taxon>Mamiellales</taxon>
        <taxon>Mamiellaceae</taxon>
        <taxon>Micromonas</taxon>
    </lineage>
</organism>
<reference evidence="2" key="1">
    <citation type="submission" date="2021-01" db="EMBL/GenBank/DDBJ databases">
        <authorList>
            <person name="Corre E."/>
            <person name="Pelletier E."/>
            <person name="Niang G."/>
            <person name="Scheremetjew M."/>
            <person name="Finn R."/>
            <person name="Kale V."/>
            <person name="Holt S."/>
            <person name="Cochrane G."/>
            <person name="Meng A."/>
            <person name="Brown T."/>
            <person name="Cohen L."/>
        </authorList>
    </citation>
    <scope>NUCLEOTIDE SEQUENCE</scope>
    <source>
        <strain evidence="2">RCC1614</strain>
    </source>
</reference>
<dbReference type="AlphaFoldDB" id="A0A7R9XXN0"/>
<accession>A0A7R9XXN0</accession>
<evidence type="ECO:0000313" key="2">
    <source>
        <dbReference type="EMBL" id="CAD8232408.1"/>
    </source>
</evidence>
<feature type="region of interest" description="Disordered" evidence="1">
    <location>
        <begin position="1"/>
        <end position="131"/>
    </location>
</feature>
<name>A0A7R9XXN0_MICPS</name>
<feature type="compositionally biased region" description="Low complexity" evidence="1">
    <location>
        <begin position="76"/>
        <end position="96"/>
    </location>
</feature>
<feature type="compositionally biased region" description="Basic and acidic residues" evidence="1">
    <location>
        <begin position="33"/>
        <end position="48"/>
    </location>
</feature>
<evidence type="ECO:0000256" key="1">
    <source>
        <dbReference type="SAM" id="MobiDB-lite"/>
    </source>
</evidence>
<feature type="compositionally biased region" description="Polar residues" evidence="1">
    <location>
        <begin position="117"/>
        <end position="128"/>
    </location>
</feature>
<feature type="compositionally biased region" description="Basic residues" evidence="1">
    <location>
        <begin position="12"/>
        <end position="22"/>
    </location>
</feature>
<gene>
    <name evidence="2" type="ORF">MPUS1402_LOCUS3265</name>
</gene>